<protein>
    <submittedName>
        <fullName evidence="4">GNAT family N-acetyltransferase</fullName>
        <ecNumber evidence="4">2.3.-.-</ecNumber>
    </submittedName>
</protein>
<reference evidence="4 5" key="1">
    <citation type="journal article" date="2013" name="Int. J. Syst. Evol. Microbiol.">
        <title>Comamonas guangdongensis sp. nov., isolated from subterranean forest sediment, and emended description of the genus Comamonas.</title>
        <authorList>
            <person name="Zhang J."/>
            <person name="Wang Y."/>
            <person name="Zhou S."/>
            <person name="Wu C."/>
            <person name="He J."/>
            <person name="Li F."/>
        </authorList>
    </citation>
    <scope>NUCLEOTIDE SEQUENCE [LARGE SCALE GENOMIC DNA]</scope>
    <source>
        <strain evidence="4 5">CCTCC AB2011133</strain>
    </source>
</reference>
<dbReference type="SUPFAM" id="SSF55729">
    <property type="entry name" value="Acyl-CoA N-acyltransferases (Nat)"/>
    <property type="match status" value="1"/>
</dbReference>
<evidence type="ECO:0000313" key="5">
    <source>
        <dbReference type="Proteomes" id="UP001561046"/>
    </source>
</evidence>
<comment type="caution">
    <text evidence="4">The sequence shown here is derived from an EMBL/GenBank/DDBJ whole genome shotgun (WGS) entry which is preliminary data.</text>
</comment>
<gene>
    <name evidence="4" type="ORF">AB6724_14455</name>
</gene>
<evidence type="ECO:0000256" key="1">
    <source>
        <dbReference type="ARBA" id="ARBA00022679"/>
    </source>
</evidence>
<dbReference type="InterPro" id="IPR016181">
    <property type="entry name" value="Acyl_CoA_acyltransferase"/>
</dbReference>
<dbReference type="Proteomes" id="UP001561046">
    <property type="component" value="Unassembled WGS sequence"/>
</dbReference>
<keyword evidence="2 4" id="KW-0012">Acyltransferase</keyword>
<dbReference type="Gene3D" id="3.40.630.30">
    <property type="match status" value="1"/>
</dbReference>
<evidence type="ECO:0000313" key="4">
    <source>
        <dbReference type="EMBL" id="MEX8194040.1"/>
    </source>
</evidence>
<sequence length="163" mass="18293">MLELRFVLDPADDPRVIAFLQAHLDDMHRISPPESVHALDAEQLRQADIRFWTAWVGDVLVGSCALKQLDDAHLELKTMRVEADYRGAGVAQQLLDFVLRQAQQSAARQISLETGSEDFFAPARRLYARNGFAACEAFGSYRPDPNSCFMSRAVPVIDSQKQD</sequence>
<dbReference type="RefSeq" id="WP_369339225.1">
    <property type="nucleotide sequence ID" value="NZ_JBFYGN010000016.1"/>
</dbReference>
<dbReference type="CDD" id="cd04301">
    <property type="entry name" value="NAT_SF"/>
    <property type="match status" value="1"/>
</dbReference>
<dbReference type="GO" id="GO:0016746">
    <property type="term" value="F:acyltransferase activity"/>
    <property type="evidence" value="ECO:0007669"/>
    <property type="project" value="UniProtKB-KW"/>
</dbReference>
<name>A0ABV3ZXC2_9BURK</name>
<feature type="domain" description="N-acetyltransferase" evidence="3">
    <location>
        <begin position="2"/>
        <end position="155"/>
    </location>
</feature>
<evidence type="ECO:0000259" key="3">
    <source>
        <dbReference type="PROSITE" id="PS51186"/>
    </source>
</evidence>
<dbReference type="Pfam" id="PF00583">
    <property type="entry name" value="Acetyltransf_1"/>
    <property type="match status" value="1"/>
</dbReference>
<dbReference type="PANTHER" id="PTHR43877:SF5">
    <property type="entry name" value="BLL8307 PROTEIN"/>
    <property type="match status" value="1"/>
</dbReference>
<proteinExistence type="predicted"/>
<accession>A0ABV3ZXC2</accession>
<dbReference type="PANTHER" id="PTHR43877">
    <property type="entry name" value="AMINOALKYLPHOSPHONATE N-ACETYLTRANSFERASE-RELATED-RELATED"/>
    <property type="match status" value="1"/>
</dbReference>
<dbReference type="EC" id="2.3.-.-" evidence="4"/>
<dbReference type="InterPro" id="IPR000182">
    <property type="entry name" value="GNAT_dom"/>
</dbReference>
<organism evidence="4 5">
    <name type="scientific">Comamonas guangdongensis</name>
    <dbReference type="NCBI Taxonomy" id="510515"/>
    <lineage>
        <taxon>Bacteria</taxon>
        <taxon>Pseudomonadati</taxon>
        <taxon>Pseudomonadota</taxon>
        <taxon>Betaproteobacteria</taxon>
        <taxon>Burkholderiales</taxon>
        <taxon>Comamonadaceae</taxon>
        <taxon>Comamonas</taxon>
    </lineage>
</organism>
<dbReference type="PROSITE" id="PS51186">
    <property type="entry name" value="GNAT"/>
    <property type="match status" value="1"/>
</dbReference>
<dbReference type="EMBL" id="JBFYGN010000016">
    <property type="protein sequence ID" value="MEX8194040.1"/>
    <property type="molecule type" value="Genomic_DNA"/>
</dbReference>
<evidence type="ECO:0000256" key="2">
    <source>
        <dbReference type="ARBA" id="ARBA00023315"/>
    </source>
</evidence>
<dbReference type="InterPro" id="IPR050832">
    <property type="entry name" value="Bact_Acetyltransf"/>
</dbReference>
<keyword evidence="5" id="KW-1185">Reference proteome</keyword>
<keyword evidence="1 4" id="KW-0808">Transferase</keyword>